<dbReference type="Proteomes" id="UP000266385">
    <property type="component" value="Unassembled WGS sequence"/>
</dbReference>
<evidence type="ECO:0000313" key="2">
    <source>
        <dbReference type="EMBL" id="RIJ32334.1"/>
    </source>
</evidence>
<keyword evidence="1" id="KW-0812">Transmembrane</keyword>
<name>A0A399RQ39_9PROT</name>
<accession>A0A399RQ39</accession>
<feature type="transmembrane region" description="Helical" evidence="1">
    <location>
        <begin position="52"/>
        <end position="73"/>
    </location>
</feature>
<keyword evidence="1" id="KW-1133">Transmembrane helix</keyword>
<comment type="caution">
    <text evidence="2">The sequence shown here is derived from an EMBL/GenBank/DDBJ whole genome shotgun (WGS) entry which is preliminary data.</text>
</comment>
<gene>
    <name evidence="2" type="ORF">D1223_00250</name>
</gene>
<protein>
    <submittedName>
        <fullName evidence="2">Uncharacterized protein</fullName>
    </submittedName>
</protein>
<evidence type="ECO:0000313" key="3">
    <source>
        <dbReference type="Proteomes" id="UP000266385"/>
    </source>
</evidence>
<proteinExistence type="predicted"/>
<keyword evidence="3" id="KW-1185">Reference proteome</keyword>
<reference evidence="2 3" key="1">
    <citation type="submission" date="2018-08" db="EMBL/GenBank/DDBJ databases">
        <title>Henriciella mobilis sp. nov., isolated from seawater.</title>
        <authorList>
            <person name="Cheng H."/>
            <person name="Wu Y.-H."/>
            <person name="Xu X.-W."/>
            <person name="Guo L.-L."/>
        </authorList>
    </citation>
    <scope>NUCLEOTIDE SEQUENCE [LARGE SCALE GENOMIC DNA]</scope>
    <source>
        <strain evidence="2 3">JN25</strain>
    </source>
</reference>
<dbReference type="OrthoDB" id="9956954at2"/>
<dbReference type="RefSeq" id="WP_119374415.1">
    <property type="nucleotide sequence ID" value="NZ_QWFX01000005.1"/>
</dbReference>
<sequence>MKRSGIGVISTLAIAVVLSLYAVILVVLIFGIRDGSLVTLWESWDGEAQVSLISSVITAMGLVTSAIILPFVFRDRISSLTDMVDRTERDLASLNLTTTSKLDDLTAGFEKQLKSMQEATEAKAEESNELVSALYAAVTTLLGQGQVTDSAHAQKIVDSLWEKAKFACRDRLANKKYMWAVTRENISQMRQMTDEYFSALVTNNVISPQERGTLELLRRLRYARAHPAPAEFGVVRELQTKIDDFSRSDELNGGAAVPEK</sequence>
<evidence type="ECO:0000256" key="1">
    <source>
        <dbReference type="SAM" id="Phobius"/>
    </source>
</evidence>
<dbReference type="AlphaFoldDB" id="A0A399RQ39"/>
<dbReference type="EMBL" id="QWFX01000005">
    <property type="protein sequence ID" value="RIJ32334.1"/>
    <property type="molecule type" value="Genomic_DNA"/>
</dbReference>
<keyword evidence="1" id="KW-0472">Membrane</keyword>
<feature type="transmembrane region" description="Helical" evidence="1">
    <location>
        <begin position="12"/>
        <end position="32"/>
    </location>
</feature>
<organism evidence="2 3">
    <name type="scientific">Henriciella mobilis</name>
    <dbReference type="NCBI Taxonomy" id="2305467"/>
    <lineage>
        <taxon>Bacteria</taxon>
        <taxon>Pseudomonadati</taxon>
        <taxon>Pseudomonadota</taxon>
        <taxon>Alphaproteobacteria</taxon>
        <taxon>Hyphomonadales</taxon>
        <taxon>Hyphomonadaceae</taxon>
        <taxon>Henriciella</taxon>
    </lineage>
</organism>